<evidence type="ECO:0000256" key="10">
    <source>
        <dbReference type="PROSITE-ProRule" id="PRU01193"/>
    </source>
</evidence>
<sequence length="475" mass="51276">MVASSAGLRFPCMLLLFCGIGHGDCGRDAPPVLGLRLEDPAGLVCMTGRDLSAPDGAAFKLRLFGTEPNASWPWVAFAGAAAGGVAGAVGDAPDPCVKESNRRASSFQVTGAFMQDEAHSGLITVEVRRRGGVPSGVETDHHLCVHSGLDWATVGPDRLRITTDTGLPADHIPPWALAVLLVLLPAVCALLRVVQLSLLGPDPVELYVLHSCGSEEEKRAAKRLEPIRRRGNFLACSLLFLSALGQAAVGVLLLRALGTVVAAVFAGGLLVFLVAELAPHVLCSGYGFQLAPGLTWLAQVCLVLTCPLSCPLGLVLDLALRRDISTCGIRERAMEMIRTSVNDPYSEFVKEEFSRGMLRSKTVEDILTPLKDCFMLPSSVVLDFSTMSDIMQSGYTRVPVYEEERSNIVEILYVKDLALVDPDDCTPMTTITKFYNHPLHYVFNDTKLDAMLEEFKKGVWGTYTVLSDLFVAPSK</sequence>
<dbReference type="PROSITE" id="PS51846">
    <property type="entry name" value="CNNM"/>
    <property type="match status" value="1"/>
</dbReference>
<dbReference type="AlphaFoldDB" id="A0A4Z2F9I3"/>
<evidence type="ECO:0000256" key="1">
    <source>
        <dbReference type="ARBA" id="ARBA00004651"/>
    </source>
</evidence>
<evidence type="ECO:0000256" key="11">
    <source>
        <dbReference type="RuleBase" id="RU369091"/>
    </source>
</evidence>
<feature type="chain" id="PRO_5021214676" description="Metal transporter" evidence="12">
    <location>
        <begin position="24"/>
        <end position="475"/>
    </location>
</feature>
<dbReference type="Proteomes" id="UP000314294">
    <property type="component" value="Unassembled WGS sequence"/>
</dbReference>
<comment type="subcellular location">
    <subcellularLocation>
        <location evidence="1 11">Cell membrane</location>
        <topology evidence="1 11">Multi-pass membrane protein</topology>
    </subcellularLocation>
</comment>
<comment type="caution">
    <text evidence="14">The sequence shown here is derived from an EMBL/GenBank/DDBJ whole genome shotgun (WGS) entry which is preliminary data.</text>
</comment>
<dbReference type="SUPFAM" id="SSF54631">
    <property type="entry name" value="CBS-domain pair"/>
    <property type="match status" value="1"/>
</dbReference>
<evidence type="ECO:0000256" key="8">
    <source>
        <dbReference type="ARBA" id="ARBA00023122"/>
    </source>
</evidence>
<organism evidence="14 15">
    <name type="scientific">Liparis tanakae</name>
    <name type="common">Tanaka's snailfish</name>
    <dbReference type="NCBI Taxonomy" id="230148"/>
    <lineage>
        <taxon>Eukaryota</taxon>
        <taxon>Metazoa</taxon>
        <taxon>Chordata</taxon>
        <taxon>Craniata</taxon>
        <taxon>Vertebrata</taxon>
        <taxon>Euteleostomi</taxon>
        <taxon>Actinopterygii</taxon>
        <taxon>Neopterygii</taxon>
        <taxon>Teleostei</taxon>
        <taxon>Neoteleostei</taxon>
        <taxon>Acanthomorphata</taxon>
        <taxon>Eupercaria</taxon>
        <taxon>Perciformes</taxon>
        <taxon>Cottioidei</taxon>
        <taxon>Cottales</taxon>
        <taxon>Liparidae</taxon>
        <taxon>Liparis</taxon>
    </lineage>
</organism>
<proteinExistence type="inferred from homology"/>
<dbReference type="InterPro" id="IPR002550">
    <property type="entry name" value="CNNM"/>
</dbReference>
<feature type="domain" description="CNNM transmembrane" evidence="13">
    <location>
        <begin position="170"/>
        <end position="352"/>
    </location>
</feature>
<evidence type="ECO:0000259" key="13">
    <source>
        <dbReference type="PROSITE" id="PS51846"/>
    </source>
</evidence>
<dbReference type="InterPro" id="IPR046342">
    <property type="entry name" value="CBS_dom_sf"/>
</dbReference>
<feature type="transmembrane region" description="Helical" evidence="11">
    <location>
        <begin position="260"/>
        <end position="282"/>
    </location>
</feature>
<dbReference type="GO" id="GO:0005886">
    <property type="term" value="C:plasma membrane"/>
    <property type="evidence" value="ECO:0007669"/>
    <property type="project" value="UniProtKB-SubCell"/>
</dbReference>
<keyword evidence="15" id="KW-1185">Reference proteome</keyword>
<evidence type="ECO:0000256" key="3">
    <source>
        <dbReference type="ARBA" id="ARBA00022448"/>
    </source>
</evidence>
<evidence type="ECO:0000256" key="2">
    <source>
        <dbReference type="ARBA" id="ARBA00010484"/>
    </source>
</evidence>
<evidence type="ECO:0000256" key="12">
    <source>
        <dbReference type="SAM" id="SignalP"/>
    </source>
</evidence>
<keyword evidence="3" id="KW-0813">Transport</keyword>
<keyword evidence="8" id="KW-0129">CBS domain</keyword>
<protein>
    <recommendedName>
        <fullName evidence="11">Metal transporter</fullName>
    </recommendedName>
</protein>
<evidence type="ECO:0000256" key="7">
    <source>
        <dbReference type="ARBA" id="ARBA00023065"/>
    </source>
</evidence>
<dbReference type="GO" id="GO:0010960">
    <property type="term" value="P:magnesium ion homeostasis"/>
    <property type="evidence" value="ECO:0007669"/>
    <property type="project" value="InterPro"/>
</dbReference>
<dbReference type="Pfam" id="PF25511">
    <property type="entry name" value="Ig_CNNM4_N"/>
    <property type="match status" value="1"/>
</dbReference>
<dbReference type="Gene3D" id="3.10.580.10">
    <property type="entry name" value="CBS-domain"/>
    <property type="match status" value="1"/>
</dbReference>
<evidence type="ECO:0000256" key="6">
    <source>
        <dbReference type="ARBA" id="ARBA00022989"/>
    </source>
</evidence>
<dbReference type="PANTHER" id="PTHR12064">
    <property type="entry name" value="METAL TRANSPORTER CNNM"/>
    <property type="match status" value="1"/>
</dbReference>
<keyword evidence="9 10" id="KW-0472">Membrane</keyword>
<keyword evidence="6 10" id="KW-1133">Transmembrane helix</keyword>
<keyword evidence="7" id="KW-0406">Ion transport</keyword>
<keyword evidence="5 10" id="KW-0812">Transmembrane</keyword>
<dbReference type="PANTHER" id="PTHR12064:SF27">
    <property type="entry name" value="METAL TRANSPORTER CNNM3"/>
    <property type="match status" value="1"/>
</dbReference>
<reference evidence="14 15" key="1">
    <citation type="submission" date="2019-03" db="EMBL/GenBank/DDBJ databases">
        <title>First draft genome of Liparis tanakae, snailfish: a comprehensive survey of snailfish specific genes.</title>
        <authorList>
            <person name="Kim W."/>
            <person name="Song I."/>
            <person name="Jeong J.-H."/>
            <person name="Kim D."/>
            <person name="Kim S."/>
            <person name="Ryu S."/>
            <person name="Song J.Y."/>
            <person name="Lee S.K."/>
        </authorList>
    </citation>
    <scope>NUCLEOTIDE SEQUENCE [LARGE SCALE GENOMIC DNA]</scope>
    <source>
        <tissue evidence="14">Muscle</tissue>
    </source>
</reference>
<evidence type="ECO:0000313" key="15">
    <source>
        <dbReference type="Proteomes" id="UP000314294"/>
    </source>
</evidence>
<accession>A0A4Z2F9I3</accession>
<comment type="similarity">
    <text evidence="2 11">Belongs to the ACDP family.</text>
</comment>
<keyword evidence="4" id="KW-1003">Cell membrane</keyword>
<gene>
    <name evidence="14" type="primary">cnnm4_0</name>
    <name evidence="14" type="ORF">EYF80_052303</name>
</gene>
<name>A0A4Z2F9I3_9TELE</name>
<dbReference type="CDD" id="cd04590">
    <property type="entry name" value="CBS_pair_CorC_HlyC_assoc"/>
    <property type="match status" value="1"/>
</dbReference>
<feature type="signal peptide" evidence="12">
    <location>
        <begin position="1"/>
        <end position="23"/>
    </location>
</feature>
<dbReference type="InterPro" id="IPR044751">
    <property type="entry name" value="Ion_transp-like_CBS"/>
</dbReference>
<dbReference type="InterPro" id="IPR057492">
    <property type="entry name" value="Ig_CNNM1/2/4_N"/>
</dbReference>
<dbReference type="GO" id="GO:0006811">
    <property type="term" value="P:monoatomic ion transport"/>
    <property type="evidence" value="ECO:0007669"/>
    <property type="project" value="UniProtKB-KW"/>
</dbReference>
<dbReference type="OrthoDB" id="5353557at2759"/>
<evidence type="ECO:0000256" key="5">
    <source>
        <dbReference type="ARBA" id="ARBA00022692"/>
    </source>
</evidence>
<dbReference type="Pfam" id="PF01595">
    <property type="entry name" value="CNNM"/>
    <property type="match status" value="1"/>
</dbReference>
<dbReference type="EMBL" id="SRLO01001475">
    <property type="protein sequence ID" value="TNN37523.1"/>
    <property type="molecule type" value="Genomic_DNA"/>
</dbReference>
<dbReference type="GO" id="GO:0022857">
    <property type="term" value="F:transmembrane transporter activity"/>
    <property type="evidence" value="ECO:0007669"/>
    <property type="project" value="UniProtKB-UniRule"/>
</dbReference>
<evidence type="ECO:0000313" key="14">
    <source>
        <dbReference type="EMBL" id="TNN37523.1"/>
    </source>
</evidence>
<feature type="transmembrane region" description="Helical" evidence="11">
    <location>
        <begin position="232"/>
        <end position="254"/>
    </location>
</feature>
<dbReference type="InterPro" id="IPR045095">
    <property type="entry name" value="ACDP"/>
</dbReference>
<comment type="function">
    <text evidence="11">Metal transporter.</text>
</comment>
<feature type="transmembrane region" description="Helical" evidence="11">
    <location>
        <begin position="294"/>
        <end position="316"/>
    </location>
</feature>
<evidence type="ECO:0000256" key="9">
    <source>
        <dbReference type="ARBA" id="ARBA00023136"/>
    </source>
</evidence>
<evidence type="ECO:0000256" key="4">
    <source>
        <dbReference type="ARBA" id="ARBA00022475"/>
    </source>
</evidence>
<keyword evidence="12" id="KW-0732">Signal</keyword>